<keyword evidence="10" id="KW-0489">Methyltransferase</keyword>
<dbReference type="GO" id="GO:0032259">
    <property type="term" value="P:methylation"/>
    <property type="evidence" value="ECO:0007669"/>
    <property type="project" value="UniProtKB-KW"/>
</dbReference>
<keyword evidence="11" id="KW-1185">Reference proteome</keyword>
<dbReference type="Pfam" id="PF06750">
    <property type="entry name" value="A24_N_bact"/>
    <property type="match status" value="1"/>
</dbReference>
<feature type="transmembrane region" description="Helical" evidence="7">
    <location>
        <begin position="154"/>
        <end position="175"/>
    </location>
</feature>
<keyword evidence="10" id="KW-0808">Transferase</keyword>
<dbReference type="RefSeq" id="WP_076348909.1">
    <property type="nucleotide sequence ID" value="NZ_FTOO01000013.1"/>
</dbReference>
<name>A0A1N7PHB2_9BACL</name>
<dbReference type="OrthoDB" id="9789291at2"/>
<feature type="transmembrane region" description="Helical" evidence="7">
    <location>
        <begin position="83"/>
        <end position="101"/>
    </location>
</feature>
<evidence type="ECO:0000256" key="5">
    <source>
        <dbReference type="ARBA" id="ARBA00022989"/>
    </source>
</evidence>
<dbReference type="GO" id="GO:0004190">
    <property type="term" value="F:aspartic-type endopeptidase activity"/>
    <property type="evidence" value="ECO:0007669"/>
    <property type="project" value="InterPro"/>
</dbReference>
<evidence type="ECO:0000259" key="8">
    <source>
        <dbReference type="Pfam" id="PF01478"/>
    </source>
</evidence>
<evidence type="ECO:0000313" key="10">
    <source>
        <dbReference type="EMBL" id="SIT10043.1"/>
    </source>
</evidence>
<dbReference type="PANTHER" id="PTHR30487">
    <property type="entry name" value="TYPE 4 PREPILIN-LIKE PROTEINS LEADER PEPTIDE-PROCESSING ENZYME"/>
    <property type="match status" value="1"/>
</dbReference>
<keyword evidence="6 7" id="KW-0472">Membrane</keyword>
<protein>
    <submittedName>
        <fullName evidence="10">Leader peptidase (Prepilin peptidase) / N-methyltransferase/leader peptidase (Prepilin peptidase) / N-methyltransferase</fullName>
    </submittedName>
</protein>
<reference evidence="11" key="1">
    <citation type="submission" date="2017-01" db="EMBL/GenBank/DDBJ databases">
        <authorList>
            <person name="Varghese N."/>
            <person name="Submissions S."/>
        </authorList>
    </citation>
    <scope>NUCLEOTIDE SEQUENCE [LARGE SCALE GENOMIC DNA]</scope>
    <source>
        <strain evidence="11">DSM 16176</strain>
    </source>
</reference>
<comment type="similarity">
    <text evidence="2">Belongs to the peptidase A24 family.</text>
</comment>
<dbReference type="Pfam" id="PF01478">
    <property type="entry name" value="Peptidase_A24"/>
    <property type="match status" value="1"/>
</dbReference>
<evidence type="ECO:0000256" key="6">
    <source>
        <dbReference type="ARBA" id="ARBA00023136"/>
    </source>
</evidence>
<dbReference type="PANTHER" id="PTHR30487:SF0">
    <property type="entry name" value="PREPILIN LEADER PEPTIDASE_N-METHYLTRANSFERASE-RELATED"/>
    <property type="match status" value="1"/>
</dbReference>
<keyword evidence="4 7" id="KW-0812">Transmembrane</keyword>
<feature type="transmembrane region" description="Helical" evidence="7">
    <location>
        <begin position="228"/>
        <end position="246"/>
    </location>
</feature>
<feature type="transmembrane region" description="Helical" evidence="7">
    <location>
        <begin position="195"/>
        <end position="216"/>
    </location>
</feature>
<evidence type="ECO:0000313" key="11">
    <source>
        <dbReference type="Proteomes" id="UP000186156"/>
    </source>
</evidence>
<accession>A0A1N7PHB2</accession>
<evidence type="ECO:0000256" key="1">
    <source>
        <dbReference type="ARBA" id="ARBA00004651"/>
    </source>
</evidence>
<dbReference type="AlphaFoldDB" id="A0A1N7PHB2"/>
<feature type="transmembrane region" description="Helical" evidence="7">
    <location>
        <begin position="113"/>
        <end position="142"/>
    </location>
</feature>
<dbReference type="GO" id="GO:0006465">
    <property type="term" value="P:signal peptide processing"/>
    <property type="evidence" value="ECO:0007669"/>
    <property type="project" value="TreeGrafter"/>
</dbReference>
<dbReference type="EMBL" id="FTOO01000013">
    <property type="protein sequence ID" value="SIT10043.1"/>
    <property type="molecule type" value="Genomic_DNA"/>
</dbReference>
<evidence type="ECO:0000259" key="9">
    <source>
        <dbReference type="Pfam" id="PF06750"/>
    </source>
</evidence>
<evidence type="ECO:0000256" key="2">
    <source>
        <dbReference type="ARBA" id="ARBA00005801"/>
    </source>
</evidence>
<sequence>MPQESLLREMLVILALFYGLIFGSFANVVGYRLPRGESVVWPGSHCPNCNRPLRAWELVPVLSWLALGGRCRTCKARISWRYPAIELATGAAFVLSAVTARDNLAQVGVWWAFWTYLASAVACDLTSLLLPNVLTLPAGLLFFLGSSLTGIRSWLLAATGAAVGYVIVAAIHLMTGGKMGMGDAKLNLAIGAMLGPGYMVMAFVLAAIYGVLAALPLRLAGRVKAQQLIPFAPFLALGAATCAFVGPDLWHLYADLTGL</sequence>
<comment type="subcellular location">
    <subcellularLocation>
        <location evidence="1">Cell membrane</location>
        <topology evidence="1">Multi-pass membrane protein</topology>
    </subcellularLocation>
</comment>
<feature type="domain" description="Prepilin type IV endopeptidase peptidase" evidence="8">
    <location>
        <begin position="113"/>
        <end position="214"/>
    </location>
</feature>
<dbReference type="GO" id="GO:0008168">
    <property type="term" value="F:methyltransferase activity"/>
    <property type="evidence" value="ECO:0007669"/>
    <property type="project" value="UniProtKB-KW"/>
</dbReference>
<dbReference type="GO" id="GO:0005886">
    <property type="term" value="C:plasma membrane"/>
    <property type="evidence" value="ECO:0007669"/>
    <property type="project" value="UniProtKB-SubCell"/>
</dbReference>
<keyword evidence="3" id="KW-1003">Cell membrane</keyword>
<evidence type="ECO:0000256" key="4">
    <source>
        <dbReference type="ARBA" id="ARBA00022692"/>
    </source>
</evidence>
<dbReference type="STRING" id="252246.SAMN05421799_11373"/>
<proteinExistence type="inferred from homology"/>
<keyword evidence="5 7" id="KW-1133">Transmembrane helix</keyword>
<dbReference type="Gene3D" id="1.20.120.1220">
    <property type="match status" value="1"/>
</dbReference>
<dbReference type="InterPro" id="IPR010627">
    <property type="entry name" value="Prepilin_pept_A24_N"/>
</dbReference>
<dbReference type="InterPro" id="IPR050882">
    <property type="entry name" value="Prepilin_peptidase/N-MTase"/>
</dbReference>
<gene>
    <name evidence="10" type="ORF">SAMN05421799_11373</name>
</gene>
<organism evidence="10 11">
    <name type="scientific">Alicyclobacillus vulcanalis</name>
    <dbReference type="NCBI Taxonomy" id="252246"/>
    <lineage>
        <taxon>Bacteria</taxon>
        <taxon>Bacillati</taxon>
        <taxon>Bacillota</taxon>
        <taxon>Bacilli</taxon>
        <taxon>Bacillales</taxon>
        <taxon>Alicyclobacillaceae</taxon>
        <taxon>Alicyclobacillus</taxon>
    </lineage>
</organism>
<evidence type="ECO:0000256" key="7">
    <source>
        <dbReference type="SAM" id="Phobius"/>
    </source>
</evidence>
<feature type="domain" description="Prepilin peptidase A24 N-terminal" evidence="9">
    <location>
        <begin position="18"/>
        <end position="98"/>
    </location>
</feature>
<evidence type="ECO:0000256" key="3">
    <source>
        <dbReference type="ARBA" id="ARBA00022475"/>
    </source>
</evidence>
<dbReference type="InterPro" id="IPR000045">
    <property type="entry name" value="Prepilin_IV_endopep_pep"/>
</dbReference>
<dbReference type="Proteomes" id="UP000186156">
    <property type="component" value="Unassembled WGS sequence"/>
</dbReference>
<feature type="transmembrane region" description="Helical" evidence="7">
    <location>
        <begin position="12"/>
        <end position="33"/>
    </location>
</feature>